<comment type="caution">
    <text evidence="2">The sequence shown here is derived from an EMBL/GenBank/DDBJ whole genome shotgun (WGS) entry which is preliminary data.</text>
</comment>
<reference evidence="2 3" key="1">
    <citation type="submission" date="2019-08" db="EMBL/GenBank/DDBJ databases">
        <title>Identification of a novel species of the genus Boseongicola.</title>
        <authorList>
            <person name="Zhang X.-Q."/>
        </authorList>
    </citation>
    <scope>NUCLEOTIDE SEQUENCE [LARGE SCALE GENOMIC DNA]</scope>
    <source>
        <strain evidence="2 3">HY14</strain>
    </source>
</reference>
<keyword evidence="1" id="KW-0732">Signal</keyword>
<feature type="chain" id="PRO_5023121690" evidence="1">
    <location>
        <begin position="29"/>
        <end position="114"/>
    </location>
</feature>
<dbReference type="EMBL" id="VSIY01000004">
    <property type="protein sequence ID" value="TYB82234.1"/>
    <property type="molecule type" value="Genomic_DNA"/>
</dbReference>
<feature type="signal peptide" evidence="1">
    <location>
        <begin position="1"/>
        <end position="28"/>
    </location>
</feature>
<sequence>MGFHFAKGFATAAVVAAGLLASTTSAMALERWVKVVNNTGYTMVAFYASHRDASTWQEDILGNNVLPSGYSININMNDGTGYCIFDFKAVFDDGDEVEVWGRNICELDTFTFNP</sequence>
<dbReference type="AlphaFoldDB" id="A0A5D0RNT1"/>
<protein>
    <submittedName>
        <fullName evidence="2">Uncharacterized protein</fullName>
    </submittedName>
</protein>
<organism evidence="2 3">
    <name type="scientific">Maritimibacter fusiformis</name>
    <dbReference type="NCBI Taxonomy" id="2603819"/>
    <lineage>
        <taxon>Bacteria</taxon>
        <taxon>Pseudomonadati</taxon>
        <taxon>Pseudomonadota</taxon>
        <taxon>Alphaproteobacteria</taxon>
        <taxon>Rhodobacterales</taxon>
        <taxon>Roseobacteraceae</taxon>
        <taxon>Maritimibacter</taxon>
    </lineage>
</organism>
<proteinExistence type="predicted"/>
<accession>A0A5D0RNT1</accession>
<evidence type="ECO:0000256" key="1">
    <source>
        <dbReference type="SAM" id="SignalP"/>
    </source>
</evidence>
<dbReference type="Proteomes" id="UP000322080">
    <property type="component" value="Unassembled WGS sequence"/>
</dbReference>
<gene>
    <name evidence="2" type="ORF">FVF75_05775</name>
</gene>
<evidence type="ECO:0000313" key="3">
    <source>
        <dbReference type="Proteomes" id="UP000322080"/>
    </source>
</evidence>
<dbReference type="RefSeq" id="WP_148376997.1">
    <property type="nucleotide sequence ID" value="NZ_VSIY01000004.1"/>
</dbReference>
<evidence type="ECO:0000313" key="2">
    <source>
        <dbReference type="EMBL" id="TYB82234.1"/>
    </source>
</evidence>
<keyword evidence="3" id="KW-1185">Reference proteome</keyword>
<name>A0A5D0RNT1_9RHOB</name>